<feature type="domain" description="Peptidase S1" evidence="9">
    <location>
        <begin position="319"/>
        <end position="548"/>
    </location>
</feature>
<evidence type="ECO:0000256" key="2">
    <source>
        <dbReference type="ARBA" id="ARBA00022572"/>
    </source>
</evidence>
<evidence type="ECO:0000313" key="11">
    <source>
        <dbReference type="Proteomes" id="UP000694580"/>
    </source>
</evidence>
<dbReference type="Gene3D" id="3.50.4.10">
    <property type="entry name" value="Hepatocyte Growth Factor"/>
    <property type="match status" value="1"/>
</dbReference>
<dbReference type="InterPro" id="IPR001314">
    <property type="entry name" value="Peptidase_S1A"/>
</dbReference>
<dbReference type="CDD" id="cd00108">
    <property type="entry name" value="KR"/>
    <property type="match status" value="3"/>
</dbReference>
<dbReference type="PRINTS" id="PR00722">
    <property type="entry name" value="CHYMOTRYPSIN"/>
</dbReference>
<organism evidence="10 11">
    <name type="scientific">Denticeps clupeoides</name>
    <name type="common">denticle herring</name>
    <dbReference type="NCBI Taxonomy" id="299321"/>
    <lineage>
        <taxon>Eukaryota</taxon>
        <taxon>Metazoa</taxon>
        <taxon>Chordata</taxon>
        <taxon>Craniata</taxon>
        <taxon>Vertebrata</taxon>
        <taxon>Euteleostomi</taxon>
        <taxon>Actinopterygii</taxon>
        <taxon>Neopterygii</taxon>
        <taxon>Teleostei</taxon>
        <taxon>Clupei</taxon>
        <taxon>Clupeiformes</taxon>
        <taxon>Denticipitoidei</taxon>
        <taxon>Denticipitidae</taxon>
        <taxon>Denticeps</taxon>
    </lineage>
</organism>
<dbReference type="InterPro" id="IPR018056">
    <property type="entry name" value="Kringle_CS"/>
</dbReference>
<dbReference type="InterPro" id="IPR009003">
    <property type="entry name" value="Peptidase_S1_PA"/>
</dbReference>
<keyword evidence="11" id="KW-1185">Reference proteome</keyword>
<dbReference type="FunFam" id="2.40.20.10:FF:000004">
    <property type="entry name" value="Hepatocyte growth factor"/>
    <property type="match status" value="1"/>
</dbReference>
<feature type="disulfide bond" evidence="7">
    <location>
        <begin position="117"/>
        <end position="194"/>
    </location>
</feature>
<evidence type="ECO:0000259" key="8">
    <source>
        <dbReference type="PROSITE" id="PS50070"/>
    </source>
</evidence>
<dbReference type="AlphaFoldDB" id="A0AAY4DVA4"/>
<evidence type="ECO:0000256" key="6">
    <source>
        <dbReference type="PIRNR" id="PIRNR001152"/>
    </source>
</evidence>
<comment type="similarity">
    <text evidence="6">Belongs to the peptidase S1 family. Plasminogen subfamily.</text>
</comment>
<name>A0AAY4DVA4_9TELE</name>
<feature type="domain" description="Kringle" evidence="8">
    <location>
        <begin position="290"/>
        <end position="368"/>
    </location>
</feature>
<dbReference type="Gene3D" id="2.40.10.10">
    <property type="entry name" value="Trypsin-like serine proteases"/>
    <property type="match status" value="1"/>
</dbReference>
<feature type="disulfide bond" evidence="7">
    <location>
        <begin position="291"/>
        <end position="368"/>
    </location>
</feature>
<dbReference type="InterPro" id="IPR000001">
    <property type="entry name" value="Kringle"/>
</dbReference>
<accession>A0AAY4DVA4</accession>
<evidence type="ECO:0000256" key="4">
    <source>
        <dbReference type="ARBA" id="ARBA00022737"/>
    </source>
</evidence>
<dbReference type="CDD" id="cd00190">
    <property type="entry name" value="Tryp_SPc"/>
    <property type="match status" value="1"/>
</dbReference>
<dbReference type="PANTHER" id="PTHR24261">
    <property type="entry name" value="PLASMINOGEN-RELATED"/>
    <property type="match status" value="1"/>
</dbReference>
<feature type="domain" description="Kringle" evidence="8">
    <location>
        <begin position="207"/>
        <end position="286"/>
    </location>
</feature>
<dbReference type="Pfam" id="PF00089">
    <property type="entry name" value="Trypsin"/>
    <property type="match status" value="1"/>
</dbReference>
<evidence type="ECO:0000256" key="7">
    <source>
        <dbReference type="PROSITE-ProRule" id="PRU00121"/>
    </source>
</evidence>
<evidence type="ECO:0000256" key="3">
    <source>
        <dbReference type="ARBA" id="ARBA00022729"/>
    </source>
</evidence>
<dbReference type="GO" id="GO:0004252">
    <property type="term" value="F:serine-type endopeptidase activity"/>
    <property type="evidence" value="ECO:0007669"/>
    <property type="project" value="InterPro"/>
</dbReference>
<dbReference type="Gene3D" id="2.40.20.10">
    <property type="entry name" value="Plasminogen Kringle 4"/>
    <property type="match status" value="4"/>
</dbReference>
<feature type="disulfide bond" evidence="7">
    <location>
        <begin position="229"/>
        <end position="268"/>
    </location>
</feature>
<keyword evidence="3" id="KW-0732">Signal</keyword>
<dbReference type="InterPro" id="IPR001254">
    <property type="entry name" value="Trypsin_dom"/>
</dbReference>
<dbReference type="PRINTS" id="PR00018">
    <property type="entry name" value="KRINGLE"/>
</dbReference>
<dbReference type="GeneTree" id="ENSGT00940000156019"/>
<feature type="disulfide bond" evidence="7">
    <location>
        <begin position="166"/>
        <end position="189"/>
    </location>
</feature>
<dbReference type="SUPFAM" id="SSF57440">
    <property type="entry name" value="Kringle-like"/>
    <property type="match status" value="4"/>
</dbReference>
<dbReference type="SMART" id="SM00020">
    <property type="entry name" value="Tryp_SPc"/>
    <property type="match status" value="1"/>
</dbReference>
<reference evidence="10 11" key="1">
    <citation type="submission" date="2020-06" db="EMBL/GenBank/DDBJ databases">
        <authorList>
            <consortium name="Wellcome Sanger Institute Data Sharing"/>
        </authorList>
    </citation>
    <scope>NUCLEOTIDE SEQUENCE [LARGE SCALE GENOMIC DNA]</scope>
</reference>
<sequence>RESRKCHLLPFDHRSKGAHGQHKADHDLYEKKEYARECIVRSGENYRGRRNVTKSGIPCQAWAASIPHDFRDLKKKDLRQNFCRNPKGETTGPWCFTKDPETRHEECGLPQCAEVECVSCKGEGYRGPMDHTESGRECQRWDTQWPHGHDFHPHKYKDKGLDDNLCRNPNNDMRPWCYTMDPKKRWEFCNITVCEPHNDTDEDVTTSCFRGQGEGYRGNVSVIPSGIVCQRWDSQFPHNHSYTPQNYKCKDLRQNYCRNPDGDESPWCFTTDPKVRRAFCTSIPRCESVNCYEDTGETYRGNLSKTRSGVPCGLWTDYIYSGDTHSAPPIMATQVLVLLFVCRNMHWCGGSLIREEWVLTDQQCFSSCVPDLSEYSVQVGLLHLNSSSQKQSRRITHVVCGPEGSNLALLKLEQPAPLSESVWTIQLPVAGCEVKEGTYCSMYGWGETKGTGHEGFLKVVNLPMVCNERCSAIHNGSLPITESKLCAGGEKDKGVCEKDYGGPLVCQERESKVIMGVSIHGRGCGIAQRPAIFVNVPFYSDWIHKVFRHYSTAENV</sequence>
<keyword evidence="2 7" id="KW-0420">Kringle</keyword>
<dbReference type="Pfam" id="PF00051">
    <property type="entry name" value="Kringle"/>
    <property type="match status" value="3"/>
</dbReference>
<evidence type="ECO:0000259" key="9">
    <source>
        <dbReference type="PROSITE" id="PS50240"/>
    </source>
</evidence>
<reference evidence="10" key="2">
    <citation type="submission" date="2025-08" db="UniProtKB">
        <authorList>
            <consortium name="Ensembl"/>
        </authorList>
    </citation>
    <scope>IDENTIFICATION</scope>
</reference>
<dbReference type="PROSITE" id="PS00021">
    <property type="entry name" value="KRINGLE_1"/>
    <property type="match status" value="2"/>
</dbReference>
<dbReference type="SMART" id="SM00130">
    <property type="entry name" value="KR"/>
    <property type="match status" value="3"/>
</dbReference>
<protein>
    <recommendedName>
        <fullName evidence="12">Hepatocyte growth factor</fullName>
    </recommendedName>
</protein>
<evidence type="ECO:0008006" key="12">
    <source>
        <dbReference type="Google" id="ProtNLM"/>
    </source>
</evidence>
<feature type="domain" description="Kringle" evidence="8">
    <location>
        <begin position="37"/>
        <end position="112"/>
    </location>
</feature>
<dbReference type="GO" id="GO:0006508">
    <property type="term" value="P:proteolysis"/>
    <property type="evidence" value="ECO:0007669"/>
    <property type="project" value="InterPro"/>
</dbReference>
<dbReference type="InterPro" id="IPR050759">
    <property type="entry name" value="Serine_protease_kringle"/>
</dbReference>
<dbReference type="Proteomes" id="UP000694580">
    <property type="component" value="Chromosome 15"/>
</dbReference>
<dbReference type="PROSITE" id="PS50070">
    <property type="entry name" value="KRINGLE_2"/>
    <property type="match status" value="4"/>
</dbReference>
<dbReference type="PANTHER" id="PTHR24261:SF8">
    <property type="entry name" value="HEPATOCYTE GROWTH FACTOR"/>
    <property type="match status" value="1"/>
</dbReference>
<keyword evidence="5 7" id="KW-1015">Disulfide bond</keyword>
<feature type="domain" description="Kringle" evidence="8">
    <location>
        <begin position="116"/>
        <end position="194"/>
    </location>
</feature>
<dbReference type="SUPFAM" id="SSF50494">
    <property type="entry name" value="Trypsin-like serine proteases"/>
    <property type="match status" value="1"/>
</dbReference>
<dbReference type="PIRSF" id="PIRSF001152">
    <property type="entry name" value="HGF_MST1"/>
    <property type="match status" value="1"/>
</dbReference>
<keyword evidence="4" id="KW-0677">Repeat</keyword>
<gene>
    <name evidence="10" type="primary">hgfa</name>
</gene>
<proteinExistence type="inferred from homology"/>
<dbReference type="Ensembl" id="ENSDCDT00010058747.1">
    <property type="protein sequence ID" value="ENSDCDP00010048411.1"/>
    <property type="gene ID" value="ENSDCDG00010029153.1"/>
</dbReference>
<comment type="caution">
    <text evidence="7">Lacks conserved residue(s) required for the propagation of feature annotation.</text>
</comment>
<dbReference type="PROSITE" id="PS50240">
    <property type="entry name" value="TRYPSIN_DOM"/>
    <property type="match status" value="1"/>
</dbReference>
<dbReference type="InterPro" id="IPR024174">
    <property type="entry name" value="HGF/MST1"/>
</dbReference>
<dbReference type="InterPro" id="IPR038178">
    <property type="entry name" value="Kringle_sf"/>
</dbReference>
<evidence type="ECO:0000256" key="1">
    <source>
        <dbReference type="ARBA" id="ARBA00022542"/>
    </source>
</evidence>
<evidence type="ECO:0000256" key="5">
    <source>
        <dbReference type="ARBA" id="ARBA00023157"/>
    </source>
</evidence>
<dbReference type="InterPro" id="IPR043504">
    <property type="entry name" value="Peptidase_S1_PA_chymotrypsin"/>
</dbReference>
<evidence type="ECO:0000313" key="10">
    <source>
        <dbReference type="Ensembl" id="ENSDCDP00010048411.1"/>
    </source>
</evidence>
<feature type="disulfide bond" evidence="7">
    <location>
        <begin position="138"/>
        <end position="177"/>
    </location>
</feature>
<dbReference type="InterPro" id="IPR013806">
    <property type="entry name" value="Kringle-like"/>
</dbReference>
<feature type="disulfide bond" evidence="7">
    <location>
        <begin position="257"/>
        <end position="280"/>
    </location>
</feature>
<keyword evidence="1 6" id="KW-0721">Serine protease homolog</keyword>
<reference evidence="10" key="3">
    <citation type="submission" date="2025-09" db="UniProtKB">
        <authorList>
            <consortium name="Ensembl"/>
        </authorList>
    </citation>
    <scope>IDENTIFICATION</scope>
</reference>